<dbReference type="AlphaFoldDB" id="A0A364MTU7"/>
<comment type="caution">
    <text evidence="1">The sequence shown here is derived from an EMBL/GenBank/DDBJ whole genome shotgun (WGS) entry which is preliminary data.</text>
</comment>
<dbReference type="EMBL" id="QGDH01000184">
    <property type="protein sequence ID" value="RAR03311.1"/>
    <property type="molecule type" value="Genomic_DNA"/>
</dbReference>
<reference evidence="2" key="1">
    <citation type="submission" date="2018-05" db="EMBL/GenBank/DDBJ databases">
        <title>Draft genome sequence of Stemphylium lycopersici strain CIDEFI 213.</title>
        <authorList>
            <person name="Medina R."/>
            <person name="Franco M.E.E."/>
            <person name="Lucentini C.G."/>
            <person name="Saparrat M.C.N."/>
            <person name="Balatti P.A."/>
        </authorList>
    </citation>
    <scope>NUCLEOTIDE SEQUENCE [LARGE SCALE GENOMIC DNA]</scope>
    <source>
        <strain evidence="2">CIDEFI 213</strain>
    </source>
</reference>
<protein>
    <submittedName>
        <fullName evidence="1">Uncharacterized protein</fullName>
    </submittedName>
</protein>
<gene>
    <name evidence="1" type="ORF">DDE83_008252</name>
</gene>
<organism evidence="1 2">
    <name type="scientific">Stemphylium lycopersici</name>
    <name type="common">Tomato gray leaf spot disease fungus</name>
    <name type="synonym">Thyrospora lycopersici</name>
    <dbReference type="NCBI Taxonomy" id="183478"/>
    <lineage>
        <taxon>Eukaryota</taxon>
        <taxon>Fungi</taxon>
        <taxon>Dikarya</taxon>
        <taxon>Ascomycota</taxon>
        <taxon>Pezizomycotina</taxon>
        <taxon>Dothideomycetes</taxon>
        <taxon>Pleosporomycetidae</taxon>
        <taxon>Pleosporales</taxon>
        <taxon>Pleosporineae</taxon>
        <taxon>Pleosporaceae</taxon>
        <taxon>Stemphylium</taxon>
    </lineage>
</organism>
<proteinExistence type="predicted"/>
<keyword evidence="2" id="KW-1185">Reference proteome</keyword>
<evidence type="ECO:0000313" key="1">
    <source>
        <dbReference type="EMBL" id="RAR03311.1"/>
    </source>
</evidence>
<sequence length="150" mass="16993">MSIPRYHFQALATNTTKLMLTMTSLLAPSDILSLRFEAGEPENNKRFQRNRQRHNDVSRILITTFEAERSMTLFCNGLTGGKLNLLEALRSELLELVESGKDNAIMVPHTASPQMSWLKMPPKPWSAHVQKLTGIYTNTTHTAWKVLQAV</sequence>
<dbReference type="Proteomes" id="UP000249619">
    <property type="component" value="Unassembled WGS sequence"/>
</dbReference>
<name>A0A364MTU7_STELY</name>
<accession>A0A364MTU7</accession>
<evidence type="ECO:0000313" key="2">
    <source>
        <dbReference type="Proteomes" id="UP000249619"/>
    </source>
</evidence>